<feature type="domain" description="Glycosyl transferase family 1" evidence="1">
    <location>
        <begin position="3"/>
        <end position="76"/>
    </location>
</feature>
<dbReference type="AlphaFoldDB" id="A0A6V8Q8I7"/>
<dbReference type="EMBL" id="BLSC01000113">
    <property type="protein sequence ID" value="GFP37589.1"/>
    <property type="molecule type" value="Genomic_DNA"/>
</dbReference>
<dbReference type="Gene3D" id="3.40.50.2000">
    <property type="entry name" value="Glycogen Phosphorylase B"/>
    <property type="match status" value="1"/>
</dbReference>
<dbReference type="InterPro" id="IPR001296">
    <property type="entry name" value="Glyco_trans_1"/>
</dbReference>
<organism evidence="4 6">
    <name type="scientific">Candidatus Hakubella thermalkaliphila</name>
    <dbReference type="NCBI Taxonomy" id="2754717"/>
    <lineage>
        <taxon>Bacteria</taxon>
        <taxon>Bacillati</taxon>
        <taxon>Actinomycetota</taxon>
        <taxon>Actinomycetota incertae sedis</taxon>
        <taxon>Candidatus Hakubellales</taxon>
        <taxon>Candidatus Hakubellaceae</taxon>
        <taxon>Candidatus Hakubella</taxon>
    </lineage>
</organism>
<evidence type="ECO:0000259" key="1">
    <source>
        <dbReference type="Pfam" id="PF00534"/>
    </source>
</evidence>
<evidence type="ECO:0000313" key="3">
    <source>
        <dbReference type="EMBL" id="GFP37589.1"/>
    </source>
</evidence>
<dbReference type="SUPFAM" id="SSF53756">
    <property type="entry name" value="UDP-Glycosyltransferase/glycogen phosphorylase"/>
    <property type="match status" value="1"/>
</dbReference>
<dbReference type="Pfam" id="PF00534">
    <property type="entry name" value="Glycos_transf_1"/>
    <property type="match status" value="1"/>
</dbReference>
<dbReference type="Proteomes" id="UP000561271">
    <property type="component" value="Unassembled WGS sequence"/>
</dbReference>
<dbReference type="Proteomes" id="UP000569018">
    <property type="component" value="Unassembled WGS sequence"/>
</dbReference>
<evidence type="ECO:0000313" key="4">
    <source>
        <dbReference type="EMBL" id="GFP39541.1"/>
    </source>
</evidence>
<keyword evidence="7" id="KW-1185">Reference proteome</keyword>
<dbReference type="EMBL" id="BLSD01000062">
    <property type="protein sequence ID" value="GFP39541.1"/>
    <property type="molecule type" value="Genomic_DNA"/>
</dbReference>
<sequence>MSDEERLDLYKRARALLFPIQWDEPFGLVMVEAMACGTPVLAFGRGSVPEIIDDGRTGFVVSEVEEMVEAVKKVDSLDPRVCRKWVKEHFSAEVMIKAYEEVYQDIMNREKR</sequence>
<proteinExistence type="predicted"/>
<evidence type="ECO:0000313" key="5">
    <source>
        <dbReference type="Proteomes" id="UP000561271"/>
    </source>
</evidence>
<dbReference type="GO" id="GO:0016757">
    <property type="term" value="F:glycosyltransferase activity"/>
    <property type="evidence" value="ECO:0007669"/>
    <property type="project" value="InterPro"/>
</dbReference>
<dbReference type="PANTHER" id="PTHR45947">
    <property type="entry name" value="SULFOQUINOVOSYL TRANSFERASE SQD2"/>
    <property type="match status" value="1"/>
</dbReference>
<name>A0A6V8Q8I7_9ACTN</name>
<dbReference type="Proteomes" id="UP000588083">
    <property type="component" value="Unassembled WGS sequence"/>
</dbReference>
<dbReference type="EMBL" id="BLRZ01000021">
    <property type="protein sequence ID" value="GFP29724.1"/>
    <property type="molecule type" value="Genomic_DNA"/>
</dbReference>
<keyword evidence="4" id="KW-0808">Transferase</keyword>
<protein>
    <submittedName>
        <fullName evidence="4">UDP-glucose:tetrahydrobiopterin glucosyltransferase</fullName>
    </submittedName>
</protein>
<dbReference type="PANTHER" id="PTHR45947:SF3">
    <property type="entry name" value="SULFOQUINOVOSYL TRANSFERASE SQD2"/>
    <property type="match status" value="1"/>
</dbReference>
<dbReference type="InterPro" id="IPR050194">
    <property type="entry name" value="Glycosyltransferase_grp1"/>
</dbReference>
<evidence type="ECO:0000313" key="6">
    <source>
        <dbReference type="Proteomes" id="UP000569018"/>
    </source>
</evidence>
<evidence type="ECO:0000313" key="2">
    <source>
        <dbReference type="EMBL" id="GFP29724.1"/>
    </source>
</evidence>
<comment type="caution">
    <text evidence="4">The sequence shown here is derived from an EMBL/GenBank/DDBJ whole genome shotgun (WGS) entry which is preliminary data.</text>
</comment>
<dbReference type="RefSeq" id="WP_176231780.1">
    <property type="nucleotide sequence ID" value="NZ_BLRZ01000021.1"/>
</dbReference>
<reference evidence="5 6" key="1">
    <citation type="journal article" date="2020" name="Front. Microbiol.">
        <title>Single-cell genomics of novel Actinobacteria with the Wood-Ljungdahl pathway discovered in a serpentinizing system.</title>
        <authorList>
            <person name="Merino N."/>
            <person name="Kawai M."/>
            <person name="Boyd E.S."/>
            <person name="Colman D.R."/>
            <person name="McGlynn S.E."/>
            <person name="Nealson K.H."/>
            <person name="Kurokawa K."/>
            <person name="Hongoh Y."/>
        </authorList>
    </citation>
    <scope>NUCLEOTIDE SEQUENCE [LARGE SCALE GENOMIC DNA]</scope>
    <source>
        <strain evidence="2 7">S34</strain>
        <strain evidence="3 5">S44</strain>
        <strain evidence="4 6">S47</strain>
    </source>
</reference>
<gene>
    <name evidence="2" type="ORF">HKBW3S34_00644</name>
    <name evidence="3" type="ORF">HKBW3S44_01266</name>
    <name evidence="4" type="ORF">HKBW3S47_01239</name>
</gene>
<accession>A0A6V8Q8I7</accession>
<evidence type="ECO:0000313" key="7">
    <source>
        <dbReference type="Proteomes" id="UP000588083"/>
    </source>
</evidence>